<protein>
    <submittedName>
        <fullName evidence="2">Uncharacterized protein</fullName>
    </submittedName>
</protein>
<evidence type="ECO:0000313" key="3">
    <source>
        <dbReference type="Proteomes" id="UP001187471"/>
    </source>
</evidence>
<comment type="caution">
    <text evidence="2">The sequence shown here is derived from an EMBL/GenBank/DDBJ whole genome shotgun (WGS) entry which is preliminary data.</text>
</comment>
<organism evidence="2 3">
    <name type="scientific">Escallonia rubra</name>
    <dbReference type="NCBI Taxonomy" id="112253"/>
    <lineage>
        <taxon>Eukaryota</taxon>
        <taxon>Viridiplantae</taxon>
        <taxon>Streptophyta</taxon>
        <taxon>Embryophyta</taxon>
        <taxon>Tracheophyta</taxon>
        <taxon>Spermatophyta</taxon>
        <taxon>Magnoliopsida</taxon>
        <taxon>eudicotyledons</taxon>
        <taxon>Gunneridae</taxon>
        <taxon>Pentapetalae</taxon>
        <taxon>asterids</taxon>
        <taxon>campanulids</taxon>
        <taxon>Escalloniales</taxon>
        <taxon>Escalloniaceae</taxon>
        <taxon>Escallonia</taxon>
    </lineage>
</organism>
<dbReference type="EMBL" id="JAVXUO010001950">
    <property type="protein sequence ID" value="KAK2977785.1"/>
    <property type="molecule type" value="Genomic_DNA"/>
</dbReference>
<sequence length="91" mass="10404">MKGIKLEQEGSTEEDPSPALFSEEKEDLDKGYEDNLVESDQCQSYDIVFKGIQGNQENMTQLSYNILAERKKMTNIPKLMRVKRCGKVGKE</sequence>
<dbReference type="AlphaFoldDB" id="A0AA88RPS1"/>
<reference evidence="2" key="1">
    <citation type="submission" date="2022-12" db="EMBL/GenBank/DDBJ databases">
        <title>Draft genome assemblies for two species of Escallonia (Escalloniales).</title>
        <authorList>
            <person name="Chanderbali A."/>
            <person name="Dervinis C."/>
            <person name="Anghel I."/>
            <person name="Soltis D."/>
            <person name="Soltis P."/>
            <person name="Zapata F."/>
        </authorList>
    </citation>
    <scope>NUCLEOTIDE SEQUENCE</scope>
    <source>
        <strain evidence="2">UCBG92.1500</strain>
        <tissue evidence="2">Leaf</tissue>
    </source>
</reference>
<dbReference type="Proteomes" id="UP001187471">
    <property type="component" value="Unassembled WGS sequence"/>
</dbReference>
<keyword evidence="3" id="KW-1185">Reference proteome</keyword>
<accession>A0AA88RPS1</accession>
<evidence type="ECO:0000313" key="2">
    <source>
        <dbReference type="EMBL" id="KAK2977785.1"/>
    </source>
</evidence>
<feature type="region of interest" description="Disordered" evidence="1">
    <location>
        <begin position="1"/>
        <end position="28"/>
    </location>
</feature>
<gene>
    <name evidence="2" type="ORF">RJ640_029830</name>
</gene>
<name>A0AA88RPS1_9ASTE</name>
<proteinExistence type="predicted"/>
<evidence type="ECO:0000256" key="1">
    <source>
        <dbReference type="SAM" id="MobiDB-lite"/>
    </source>
</evidence>